<protein>
    <submittedName>
        <fullName evidence="2">Uncharacterized protein</fullName>
    </submittedName>
</protein>
<comment type="caution">
    <text evidence="2">The sequence shown here is derived from an EMBL/GenBank/DDBJ whole genome shotgun (WGS) entry which is preliminary data.</text>
</comment>
<evidence type="ECO:0000313" key="2">
    <source>
        <dbReference type="EMBL" id="CAK9057082.1"/>
    </source>
</evidence>
<organism evidence="2 3">
    <name type="scientific">Durusdinium trenchii</name>
    <dbReference type="NCBI Taxonomy" id="1381693"/>
    <lineage>
        <taxon>Eukaryota</taxon>
        <taxon>Sar</taxon>
        <taxon>Alveolata</taxon>
        <taxon>Dinophyceae</taxon>
        <taxon>Suessiales</taxon>
        <taxon>Symbiodiniaceae</taxon>
        <taxon>Durusdinium</taxon>
    </lineage>
</organism>
<reference evidence="2 3" key="1">
    <citation type="submission" date="2024-02" db="EMBL/GenBank/DDBJ databases">
        <authorList>
            <person name="Chen Y."/>
            <person name="Shah S."/>
            <person name="Dougan E. K."/>
            <person name="Thang M."/>
            <person name="Chan C."/>
        </authorList>
    </citation>
    <scope>NUCLEOTIDE SEQUENCE [LARGE SCALE GENOMIC DNA]</scope>
</reference>
<keyword evidence="3" id="KW-1185">Reference proteome</keyword>
<evidence type="ECO:0000313" key="3">
    <source>
        <dbReference type="Proteomes" id="UP001642484"/>
    </source>
</evidence>
<sequence length="492" mass="55771">MPDVVGISHTAVSDGEWWDGGRRGGGRESYNSALSAAGSSANGWATACSLLLQMRHNVKSAQSEVKVANVDAASCAPKELDPAYLRHWLAEAQQPAQRRGRGPRRRPDAKGRWKCNSCGRWLEAATFYLTVQKRPRSRCRTCRMHQAREYDRSPRGNIVNLLKHAKAGAIRRDQEFSLTHQTIVNMIRTQEGRCAYSGVQMEITTPNSHWRMSLERVDNNKGYTRENCVLIAAEFNTWDQSRKPGVDPTTVEGTAQWSRAKVQQVNKLRLQNIDLTELDSDIETARKKPCTTKKLPPPSKADGGDGRLVWCIRCLNWQERACFSRQAKKKNGLRSYCRRCDKELQHMRISTLRGHLSNLCCLARRRDQKCSLDLSMLLKMLKQQEGRCYYSGIPLQYKKVHADWRLSLERLDNALGYTKENTVLVCAEFNTPDNSRNKAVEEVFGTAQWSRAKVEHVWGCLKDLQETSISSAAHAVPERSILCKPESPSRVA</sequence>
<proteinExistence type="predicted"/>
<dbReference type="EMBL" id="CAXAMN010021112">
    <property type="protein sequence ID" value="CAK9057082.1"/>
    <property type="molecule type" value="Genomic_DNA"/>
</dbReference>
<name>A0ABP0N219_9DINO</name>
<dbReference type="Proteomes" id="UP001642484">
    <property type="component" value="Unassembled WGS sequence"/>
</dbReference>
<feature type="region of interest" description="Disordered" evidence="1">
    <location>
        <begin position="91"/>
        <end position="110"/>
    </location>
</feature>
<evidence type="ECO:0000256" key="1">
    <source>
        <dbReference type="SAM" id="MobiDB-lite"/>
    </source>
</evidence>
<dbReference type="Gene3D" id="3.30.40.220">
    <property type="match status" value="2"/>
</dbReference>
<accession>A0ABP0N219</accession>
<gene>
    <name evidence="2" type="ORF">CCMP2556_LOCUS28200</name>
</gene>